<name>A0ABW3BZ29_SPHXN</name>
<evidence type="ECO:0000313" key="4">
    <source>
        <dbReference type="Proteomes" id="UP001597124"/>
    </source>
</evidence>
<accession>A0ABW3BZ29</accession>
<gene>
    <name evidence="3" type="ORF">ACFQ00_04155</name>
</gene>
<comment type="caution">
    <text evidence="3">The sequence shown here is derived from an EMBL/GenBank/DDBJ whole genome shotgun (WGS) entry which is preliminary data.</text>
</comment>
<dbReference type="SUPFAM" id="SSF50969">
    <property type="entry name" value="YVTN repeat-like/Quinoprotein amine dehydrogenase"/>
    <property type="match status" value="1"/>
</dbReference>
<dbReference type="InterPro" id="IPR013424">
    <property type="entry name" value="Ice-binding_C"/>
</dbReference>
<organism evidence="3 4">
    <name type="scientific">Sphingosinicella xenopeptidilytica</name>
    <dbReference type="NCBI Taxonomy" id="364098"/>
    <lineage>
        <taxon>Bacteria</taxon>
        <taxon>Pseudomonadati</taxon>
        <taxon>Pseudomonadota</taxon>
        <taxon>Alphaproteobacteria</taxon>
        <taxon>Sphingomonadales</taxon>
        <taxon>Sphingosinicellaceae</taxon>
        <taxon>Sphingosinicella</taxon>
    </lineage>
</organism>
<evidence type="ECO:0000313" key="3">
    <source>
        <dbReference type="EMBL" id="MFD0847505.1"/>
    </source>
</evidence>
<sequence>MNRYGFPSLAALKGHTAVAALLLLGSAIANPALAGAQLKAVVKTGGSHAALVTFDPVTGENVGGAHLNTDGASYDFDRIGSITAAPDATIRGVVKTGGSHAALVTFDPATGENIGGTHLNTEGVSYDFDRIGSITYASDGTIRGVVKTGGSHAALVTFDPATGENIVGTHLNTGGVSYDFDRIGSMAYASDGTIRGVVKTGGSHAALVTFDGLTGENIGGVHLNDLGVSLDFSDVGSILFAPDGTFQALVRSAGNFAALATFDLATGTQISKTYLNVSGVNYDFDRLGSLIYVTLSDGVPGDVPEPASLALVICGLGAAGIAMRRRPVSRA</sequence>
<feature type="signal peptide" evidence="1">
    <location>
        <begin position="1"/>
        <end position="34"/>
    </location>
</feature>
<keyword evidence="4" id="KW-1185">Reference proteome</keyword>
<dbReference type="InterPro" id="IPR011044">
    <property type="entry name" value="Quino_amine_DH_bsu"/>
</dbReference>
<reference evidence="4" key="1">
    <citation type="journal article" date="2019" name="Int. J. Syst. Evol. Microbiol.">
        <title>The Global Catalogue of Microorganisms (GCM) 10K type strain sequencing project: providing services to taxonomists for standard genome sequencing and annotation.</title>
        <authorList>
            <consortium name="The Broad Institute Genomics Platform"/>
            <consortium name="The Broad Institute Genome Sequencing Center for Infectious Disease"/>
            <person name="Wu L."/>
            <person name="Ma J."/>
        </authorList>
    </citation>
    <scope>NUCLEOTIDE SEQUENCE [LARGE SCALE GENOMIC DNA]</scope>
    <source>
        <strain evidence="4">CCUG 52537</strain>
    </source>
</reference>
<feature type="chain" id="PRO_5047383271" evidence="1">
    <location>
        <begin position="35"/>
        <end position="331"/>
    </location>
</feature>
<proteinExistence type="predicted"/>
<evidence type="ECO:0000256" key="1">
    <source>
        <dbReference type="SAM" id="SignalP"/>
    </source>
</evidence>
<dbReference type="RefSeq" id="WP_381486624.1">
    <property type="nucleotide sequence ID" value="NZ_JBHTIK010000002.1"/>
</dbReference>
<dbReference type="Proteomes" id="UP001597124">
    <property type="component" value="Unassembled WGS sequence"/>
</dbReference>
<evidence type="ECO:0000259" key="2">
    <source>
        <dbReference type="Pfam" id="PF07589"/>
    </source>
</evidence>
<dbReference type="EMBL" id="JBHTIK010000002">
    <property type="protein sequence ID" value="MFD0847505.1"/>
    <property type="molecule type" value="Genomic_DNA"/>
</dbReference>
<keyword evidence="1" id="KW-0732">Signal</keyword>
<dbReference type="Pfam" id="PF07589">
    <property type="entry name" value="PEP-CTERM"/>
    <property type="match status" value="1"/>
</dbReference>
<protein>
    <submittedName>
        <fullName evidence="3">PEP-CTERM sorting domain-containing protein</fullName>
    </submittedName>
</protein>
<feature type="domain" description="Ice-binding protein C-terminal" evidence="2">
    <location>
        <begin position="302"/>
        <end position="326"/>
    </location>
</feature>
<dbReference type="NCBIfam" id="TIGR02595">
    <property type="entry name" value="PEP_CTERM"/>
    <property type="match status" value="1"/>
</dbReference>